<evidence type="ECO:0000256" key="1">
    <source>
        <dbReference type="SAM" id="Phobius"/>
    </source>
</evidence>
<evidence type="ECO:0008006" key="4">
    <source>
        <dbReference type="Google" id="ProtNLM"/>
    </source>
</evidence>
<evidence type="ECO:0000313" key="2">
    <source>
        <dbReference type="EMBL" id="BBU82611.1"/>
    </source>
</evidence>
<dbReference type="AlphaFoldDB" id="A0A8S0FRF9"/>
<protein>
    <recommendedName>
        <fullName evidence="4">DUF2542 family protein</fullName>
    </recommendedName>
</protein>
<sequence length="97" mass="11409">MDVQQFFVVAVFFLIPIFCFREAWKGWRAGAIDKRVKNAPEPVYVWRAKNPGLFFAYMVAYIGFGILSIGMIVYRLFSIVNIFSFLLIIENNYYFTQ</sequence>
<accession>A0A8S0FRF9</accession>
<feature type="transmembrane region" description="Helical" evidence="1">
    <location>
        <begin position="54"/>
        <end position="77"/>
    </location>
</feature>
<name>A0A8S0FRF9_ECOLX</name>
<keyword evidence="1" id="KW-1133">Transmembrane helix</keyword>
<dbReference type="GO" id="GO:0016020">
    <property type="term" value="C:membrane"/>
    <property type="evidence" value="ECO:0007669"/>
    <property type="project" value="InterPro"/>
</dbReference>
<organism evidence="2 3">
    <name type="scientific">Escherichia coli</name>
    <dbReference type="NCBI Taxonomy" id="562"/>
    <lineage>
        <taxon>Bacteria</taxon>
        <taxon>Pseudomonadati</taxon>
        <taxon>Pseudomonadota</taxon>
        <taxon>Gammaproteobacteria</taxon>
        <taxon>Enterobacterales</taxon>
        <taxon>Enterobacteriaceae</taxon>
        <taxon>Escherichia</taxon>
    </lineage>
</organism>
<gene>
    <name evidence="2" type="primary">yeiS</name>
    <name evidence="2" type="ORF">EIMP300_40110</name>
</gene>
<reference evidence="2 3" key="1">
    <citation type="submission" date="2020-01" db="EMBL/GenBank/DDBJ databases">
        <title>Dynamics of blaIMP-6 dissemination in carbapenem resistant Enterobacteriacea isolated from regional surveillance in Osaka, Japan.</title>
        <authorList>
            <person name="Abe R."/>
            <person name="Akeda Y."/>
            <person name="Sugawara Y."/>
            <person name="Yamamoto N."/>
            <person name="Tomono K."/>
            <person name="Takeuchi D."/>
            <person name="Kawahara R."/>
            <person name="Hamada S."/>
        </authorList>
    </citation>
    <scope>NUCLEOTIDE SEQUENCE [LARGE SCALE GENOMIC DNA]</scope>
    <source>
        <strain evidence="2 3">E300</strain>
    </source>
</reference>
<evidence type="ECO:0000313" key="3">
    <source>
        <dbReference type="Proteomes" id="UP000467488"/>
    </source>
</evidence>
<dbReference type="Proteomes" id="UP000467488">
    <property type="component" value="Chromosome"/>
</dbReference>
<keyword evidence="1" id="KW-0812">Transmembrane</keyword>
<keyword evidence="1" id="KW-0472">Membrane</keyword>
<proteinExistence type="predicted"/>
<dbReference type="InterPro" id="IPR020155">
    <property type="entry name" value="Uncharacterised_YeiS"/>
</dbReference>
<dbReference type="Pfam" id="PF10808">
    <property type="entry name" value="DUF2542"/>
    <property type="match status" value="1"/>
</dbReference>
<dbReference type="EMBL" id="AP022360">
    <property type="protein sequence ID" value="BBU82611.1"/>
    <property type="molecule type" value="Genomic_DNA"/>
</dbReference>
<feature type="transmembrane region" description="Helical" evidence="1">
    <location>
        <begin position="6"/>
        <end position="24"/>
    </location>
</feature>